<gene>
    <name evidence="1" type="ORF">HLB23_12285</name>
</gene>
<comment type="caution">
    <text evidence="1">The sequence shown here is derived from an EMBL/GenBank/DDBJ whole genome shotgun (WGS) entry which is preliminary data.</text>
</comment>
<sequence>MPGADRIAATWHVTTSGLDTRMVMPTTVDLDEYTYTAYMYIAPRGGSDRFLFEGASAQTLGDAVRTVVRDDALSPPRPPATAGGFARHADRRAIGGPVANLTRREDDVLVLIACEYSGAETARALAISEQAATIRIDRGLDKLRLRDRTGRPSSRMRRG</sequence>
<dbReference type="AlphaFoldDB" id="A0A849BVP8"/>
<dbReference type="Proteomes" id="UP000586827">
    <property type="component" value="Unassembled WGS sequence"/>
</dbReference>
<dbReference type="GO" id="GO:0006355">
    <property type="term" value="P:regulation of DNA-templated transcription"/>
    <property type="evidence" value="ECO:0007669"/>
    <property type="project" value="InterPro"/>
</dbReference>
<reference evidence="1 2" key="1">
    <citation type="submission" date="2020-05" db="EMBL/GenBank/DDBJ databases">
        <title>MicrobeNet Type strains.</title>
        <authorList>
            <person name="Nicholson A.C."/>
        </authorList>
    </citation>
    <scope>NUCLEOTIDE SEQUENCE [LARGE SCALE GENOMIC DNA]</scope>
    <source>
        <strain evidence="1 2">JCM 3224</strain>
    </source>
</reference>
<evidence type="ECO:0000313" key="2">
    <source>
        <dbReference type="Proteomes" id="UP000586827"/>
    </source>
</evidence>
<accession>A0A849BVP8</accession>
<organism evidence="1 2">
    <name type="scientific">Nocardia uniformis</name>
    <dbReference type="NCBI Taxonomy" id="53432"/>
    <lineage>
        <taxon>Bacteria</taxon>
        <taxon>Bacillati</taxon>
        <taxon>Actinomycetota</taxon>
        <taxon>Actinomycetes</taxon>
        <taxon>Mycobacteriales</taxon>
        <taxon>Nocardiaceae</taxon>
        <taxon>Nocardia</taxon>
    </lineage>
</organism>
<dbReference type="Gene3D" id="3.40.50.2300">
    <property type="match status" value="1"/>
</dbReference>
<dbReference type="GO" id="GO:0003677">
    <property type="term" value="F:DNA binding"/>
    <property type="evidence" value="ECO:0007669"/>
    <property type="project" value="InterPro"/>
</dbReference>
<proteinExistence type="predicted"/>
<keyword evidence="2" id="KW-1185">Reference proteome</keyword>
<dbReference type="SUPFAM" id="SSF46894">
    <property type="entry name" value="C-terminal effector domain of the bipartite response regulators"/>
    <property type="match status" value="1"/>
</dbReference>
<dbReference type="EMBL" id="JABELX010000004">
    <property type="protein sequence ID" value="NNH70632.1"/>
    <property type="molecule type" value="Genomic_DNA"/>
</dbReference>
<protein>
    <submittedName>
        <fullName evidence="1">Response regulator transcription factor</fullName>
    </submittedName>
</protein>
<dbReference type="InterPro" id="IPR016032">
    <property type="entry name" value="Sig_transdc_resp-reg_C-effctor"/>
</dbReference>
<name>A0A849BVP8_9NOCA</name>
<dbReference type="RefSeq" id="WP_067522573.1">
    <property type="nucleotide sequence ID" value="NZ_JABELX010000004.1"/>
</dbReference>
<evidence type="ECO:0000313" key="1">
    <source>
        <dbReference type="EMBL" id="NNH70632.1"/>
    </source>
</evidence>